<dbReference type="PANTHER" id="PTHR15243:SF0">
    <property type="entry name" value="SERINE_THREONINE-PROTEIN KINASE 19"/>
    <property type="match status" value="1"/>
</dbReference>
<dbReference type="PANTHER" id="PTHR15243">
    <property type="entry name" value="SERINE/THREONINE-PROTEIN KINASE 19"/>
    <property type="match status" value="1"/>
</dbReference>
<keyword evidence="4" id="KW-1185">Reference proteome</keyword>
<protein>
    <recommendedName>
        <fullName evidence="5">Serine-threonine protein kinase 19</fullName>
    </recommendedName>
</protein>
<comment type="similarity">
    <text evidence="1">Belongs to the STK19 family.</text>
</comment>
<dbReference type="Proteomes" id="UP001586593">
    <property type="component" value="Unassembled WGS sequence"/>
</dbReference>
<evidence type="ECO:0000256" key="1">
    <source>
        <dbReference type="ARBA" id="ARBA00093458"/>
    </source>
</evidence>
<evidence type="ECO:0000313" key="3">
    <source>
        <dbReference type="EMBL" id="KAL1877074.1"/>
    </source>
</evidence>
<name>A0ABR3XM62_9PEZI</name>
<accession>A0ABR3XM62</accession>
<dbReference type="InterPro" id="IPR018865">
    <property type="entry name" value="STK19-like"/>
</dbReference>
<reference evidence="3 4" key="1">
    <citation type="journal article" date="2024" name="Commun. Biol.">
        <title>Comparative genomic analysis of thermophilic fungi reveals convergent evolutionary adaptations and gene losses.</title>
        <authorList>
            <person name="Steindorff A.S."/>
            <person name="Aguilar-Pontes M.V."/>
            <person name="Robinson A.J."/>
            <person name="Andreopoulos B."/>
            <person name="LaButti K."/>
            <person name="Kuo A."/>
            <person name="Mondo S."/>
            <person name="Riley R."/>
            <person name="Otillar R."/>
            <person name="Haridas S."/>
            <person name="Lipzen A."/>
            <person name="Grimwood J."/>
            <person name="Schmutz J."/>
            <person name="Clum A."/>
            <person name="Reid I.D."/>
            <person name="Moisan M.C."/>
            <person name="Butler G."/>
            <person name="Nguyen T.T.M."/>
            <person name="Dewar K."/>
            <person name="Conant G."/>
            <person name="Drula E."/>
            <person name="Henrissat B."/>
            <person name="Hansel C."/>
            <person name="Singer S."/>
            <person name="Hutchinson M.I."/>
            <person name="de Vries R.P."/>
            <person name="Natvig D.O."/>
            <person name="Powell A.J."/>
            <person name="Tsang A."/>
            <person name="Grigoriev I.V."/>
        </authorList>
    </citation>
    <scope>NUCLEOTIDE SEQUENCE [LARGE SCALE GENOMIC DNA]</scope>
    <source>
        <strain evidence="3 4">ATCC 24622</strain>
    </source>
</reference>
<comment type="caution">
    <text evidence="3">The sequence shown here is derived from an EMBL/GenBank/DDBJ whole genome shotgun (WGS) entry which is preliminary data.</text>
</comment>
<feature type="compositionally biased region" description="Basic and acidic residues" evidence="2">
    <location>
        <begin position="46"/>
        <end position="56"/>
    </location>
</feature>
<sequence>MSLRSVLGGSRIKKKKSAARSSATTDQARRSPGLSSTLPSWRRTKPAVDDRGEKQDYNWPSGDCGAGQFVDGLNGYDASEQLPDYGLVRILADDPSLRDVAQAMRHSQLHMFDPVLDSSRSATVGPATIAAGSRGMSSERVSLTLRFRASLPPVVSTSHVQAILAAAGPTAVERETDELVRAGVLRRVIVARRGAVGDALVFASDLEAMVRGSAAQLNNEAKEIFISWLRQNPCATRMPRSFRVKIGDASGKVLELSHKHTDQLIRAGFLTSQQPGHDSRAGAMAAYSRPEQRHSLVSLETVSQAASGSMAAVGGQGALYVTGGSGAGGGFAIGSGDDSGDLVLAVPGHGAYLKLVSSGLEHIASLLEGFMYRESPISVLREKWEGGIGRDEASLAKRSRGEFVGVLPGRTRKWKDFYGLNFDWILLEAVGTGLVEVFETRSVGRAVRLIQA</sequence>
<evidence type="ECO:0000256" key="2">
    <source>
        <dbReference type="SAM" id="MobiDB-lite"/>
    </source>
</evidence>
<dbReference type="EMBL" id="JAZHXJ010000069">
    <property type="protein sequence ID" value="KAL1877074.1"/>
    <property type="molecule type" value="Genomic_DNA"/>
</dbReference>
<feature type="region of interest" description="Disordered" evidence="2">
    <location>
        <begin position="1"/>
        <end position="61"/>
    </location>
</feature>
<dbReference type="Pfam" id="PF10494">
    <property type="entry name" value="Stk19"/>
    <property type="match status" value="1"/>
</dbReference>
<evidence type="ECO:0008006" key="5">
    <source>
        <dbReference type="Google" id="ProtNLM"/>
    </source>
</evidence>
<evidence type="ECO:0000313" key="4">
    <source>
        <dbReference type="Proteomes" id="UP001586593"/>
    </source>
</evidence>
<proteinExistence type="inferred from homology"/>
<gene>
    <name evidence="3" type="ORF">VTK73DRAFT_8882</name>
</gene>
<organism evidence="3 4">
    <name type="scientific">Phialemonium thermophilum</name>
    <dbReference type="NCBI Taxonomy" id="223376"/>
    <lineage>
        <taxon>Eukaryota</taxon>
        <taxon>Fungi</taxon>
        <taxon>Dikarya</taxon>
        <taxon>Ascomycota</taxon>
        <taxon>Pezizomycotina</taxon>
        <taxon>Sordariomycetes</taxon>
        <taxon>Sordariomycetidae</taxon>
        <taxon>Cephalothecales</taxon>
        <taxon>Cephalothecaceae</taxon>
        <taxon>Phialemonium</taxon>
    </lineage>
</organism>